<dbReference type="FunFam" id="3.30.830.10:FF:000008">
    <property type="entry name" value="Mitochondrial-processing peptidase subunit beta"/>
    <property type="match status" value="1"/>
</dbReference>
<sequence>MNVELTRLPSGLTVVTETMPHLESVALGVWIKSGSRNETEDEHGIAHLLEHMAFKGTSRRSARDIAEEIENVGGELNAATSTETTSYYARVLKDHVPLAVDILADILTESEFDEEELRREKHVILQEIGAANDTPDDVIFDKFSEAAFRGQTIGRPILGTPDTVKSFTPAQIRNYLSRNYTTDRMFVVAAGAVDHAAFCKQVEERFAKLPRTPSAPPVFDAARYIGGDVREDRDLMDAQVLLGFEGKAYHMRDFYCSQILANILGGGMSSRLFQEVREHRGLCYSVYAFHWGFSDTGIFGIHAATNGDELPNLVPVVIDELRKASESIEQQEIDRARAQIRAQLLMGQESPAARAGQIARQMMLYGRPIPNPEMMERLAGITTERLTDLAGRLFFDTVPTLSAVGPIEQLAPMAEITAALSTPGFETKKAAG</sequence>
<dbReference type="Proteomes" id="UP000192903">
    <property type="component" value="Unassembled WGS sequence"/>
</dbReference>
<keyword evidence="8" id="KW-1185">Reference proteome</keyword>
<dbReference type="GO" id="GO:0004222">
    <property type="term" value="F:metalloendopeptidase activity"/>
    <property type="evidence" value="ECO:0007669"/>
    <property type="project" value="InterPro"/>
</dbReference>
<reference evidence="8" key="1">
    <citation type="submission" date="2017-04" db="EMBL/GenBank/DDBJ databases">
        <authorList>
            <person name="Varghese N."/>
            <person name="Submissions S."/>
        </authorList>
    </citation>
    <scope>NUCLEOTIDE SEQUENCE [LARGE SCALE GENOMIC DNA]</scope>
    <source>
        <strain evidence="8">B4P</strain>
    </source>
</reference>
<dbReference type="PANTHER" id="PTHR11851:SF49">
    <property type="entry name" value="MITOCHONDRIAL-PROCESSING PEPTIDASE SUBUNIT ALPHA"/>
    <property type="match status" value="1"/>
</dbReference>
<comment type="similarity">
    <text evidence="2 4">Belongs to the peptidase M16 family.</text>
</comment>
<evidence type="ECO:0000256" key="4">
    <source>
        <dbReference type="RuleBase" id="RU004447"/>
    </source>
</evidence>
<dbReference type="InterPro" id="IPR011765">
    <property type="entry name" value="Pept_M16_N"/>
</dbReference>
<evidence type="ECO:0000313" key="8">
    <source>
        <dbReference type="Proteomes" id="UP000192903"/>
    </source>
</evidence>
<protein>
    <submittedName>
        <fullName evidence="7">Predicted Zn-dependent peptidase</fullName>
    </submittedName>
</protein>
<dbReference type="InterPro" id="IPR011249">
    <property type="entry name" value="Metalloenz_LuxS/M16"/>
</dbReference>
<proteinExistence type="inferred from homology"/>
<dbReference type="EMBL" id="FXAF01000006">
    <property type="protein sequence ID" value="SMF46689.1"/>
    <property type="molecule type" value="Genomic_DNA"/>
</dbReference>
<dbReference type="AlphaFoldDB" id="A0A1X7F6H3"/>
<evidence type="ECO:0000256" key="1">
    <source>
        <dbReference type="ARBA" id="ARBA00001947"/>
    </source>
</evidence>
<evidence type="ECO:0000256" key="3">
    <source>
        <dbReference type="ARBA" id="ARBA00023049"/>
    </source>
</evidence>
<feature type="domain" description="Peptidase M16 C-terminal" evidence="6">
    <location>
        <begin position="166"/>
        <end position="339"/>
    </location>
</feature>
<dbReference type="Pfam" id="PF00675">
    <property type="entry name" value="Peptidase_M16"/>
    <property type="match status" value="1"/>
</dbReference>
<feature type="domain" description="Peptidase M16 N-terminal" evidence="5">
    <location>
        <begin position="14"/>
        <end position="160"/>
    </location>
</feature>
<comment type="cofactor">
    <cofactor evidence="1">
        <name>Zn(2+)</name>
        <dbReference type="ChEBI" id="CHEBI:29105"/>
    </cofactor>
</comment>
<dbReference type="RefSeq" id="WP_085422583.1">
    <property type="nucleotide sequence ID" value="NZ_FXAF01000006.1"/>
</dbReference>
<evidence type="ECO:0000313" key="7">
    <source>
        <dbReference type="EMBL" id="SMF46689.1"/>
    </source>
</evidence>
<dbReference type="InterPro" id="IPR001431">
    <property type="entry name" value="Pept_M16_Zn_BS"/>
</dbReference>
<keyword evidence="3" id="KW-0482">Metalloprotease</keyword>
<evidence type="ECO:0000256" key="2">
    <source>
        <dbReference type="ARBA" id="ARBA00007261"/>
    </source>
</evidence>
<keyword evidence="3" id="KW-0378">Hydrolase</keyword>
<dbReference type="PANTHER" id="PTHR11851">
    <property type="entry name" value="METALLOPROTEASE"/>
    <property type="match status" value="1"/>
</dbReference>
<dbReference type="PROSITE" id="PS00143">
    <property type="entry name" value="INSULINASE"/>
    <property type="match status" value="1"/>
</dbReference>
<keyword evidence="3" id="KW-0645">Protease</keyword>
<name>A0A1X7F6H3_9HYPH</name>
<evidence type="ECO:0000259" key="5">
    <source>
        <dbReference type="Pfam" id="PF00675"/>
    </source>
</evidence>
<dbReference type="GO" id="GO:0006508">
    <property type="term" value="P:proteolysis"/>
    <property type="evidence" value="ECO:0007669"/>
    <property type="project" value="InterPro"/>
</dbReference>
<gene>
    <name evidence="7" type="ORF">SAMN02982989_2389</name>
</gene>
<dbReference type="InterPro" id="IPR007863">
    <property type="entry name" value="Peptidase_M16_C"/>
</dbReference>
<dbReference type="InterPro" id="IPR050361">
    <property type="entry name" value="MPP/UQCRC_Complex"/>
</dbReference>
<dbReference type="GO" id="GO:0046872">
    <property type="term" value="F:metal ion binding"/>
    <property type="evidence" value="ECO:0007669"/>
    <property type="project" value="InterPro"/>
</dbReference>
<dbReference type="STRING" id="464029.SAMN02982989_2389"/>
<dbReference type="Gene3D" id="3.30.830.10">
    <property type="entry name" value="Metalloenzyme, LuxS/M16 peptidase-like"/>
    <property type="match status" value="2"/>
</dbReference>
<dbReference type="Pfam" id="PF05193">
    <property type="entry name" value="Peptidase_M16_C"/>
    <property type="match status" value="1"/>
</dbReference>
<accession>A0A1X7F6H3</accession>
<organism evidence="7 8">
    <name type="scientific">Xaviernesmea oryzae</name>
    <dbReference type="NCBI Taxonomy" id="464029"/>
    <lineage>
        <taxon>Bacteria</taxon>
        <taxon>Pseudomonadati</taxon>
        <taxon>Pseudomonadota</taxon>
        <taxon>Alphaproteobacteria</taxon>
        <taxon>Hyphomicrobiales</taxon>
        <taxon>Rhizobiaceae</taxon>
        <taxon>Rhizobium/Agrobacterium group</taxon>
        <taxon>Xaviernesmea</taxon>
    </lineage>
</organism>
<evidence type="ECO:0000259" key="6">
    <source>
        <dbReference type="Pfam" id="PF05193"/>
    </source>
</evidence>
<dbReference type="OrthoDB" id="9811314at2"/>
<dbReference type="SUPFAM" id="SSF63411">
    <property type="entry name" value="LuxS/MPP-like metallohydrolase"/>
    <property type="match status" value="2"/>
</dbReference>